<gene>
    <name evidence="1" type="ORF">ACFOEX_04570</name>
</gene>
<name>A0ABV7LDC0_9HYPH</name>
<keyword evidence="2" id="KW-1185">Reference proteome</keyword>
<dbReference type="EMBL" id="JBHRUV010000018">
    <property type="protein sequence ID" value="MFC3265640.1"/>
    <property type="molecule type" value="Genomic_DNA"/>
</dbReference>
<proteinExistence type="predicted"/>
<sequence>MIDVDALRAELRDIDGEIAEVRRVIRANNSENLLRFGGKAGGVIGALLDNTPHFERYEALRDLRERLLVSLAAIDPAHVAEAGGRKETRDAGA</sequence>
<protein>
    <submittedName>
        <fullName evidence="1">Uncharacterized protein</fullName>
    </submittedName>
</protein>
<evidence type="ECO:0000313" key="2">
    <source>
        <dbReference type="Proteomes" id="UP001595536"/>
    </source>
</evidence>
<organism evidence="1 2">
    <name type="scientific">Camelimonas abortus</name>
    <dbReference type="NCBI Taxonomy" id="1017184"/>
    <lineage>
        <taxon>Bacteria</taxon>
        <taxon>Pseudomonadati</taxon>
        <taxon>Pseudomonadota</taxon>
        <taxon>Alphaproteobacteria</taxon>
        <taxon>Hyphomicrobiales</taxon>
        <taxon>Chelatococcaceae</taxon>
        <taxon>Camelimonas</taxon>
    </lineage>
</organism>
<accession>A0ABV7LDC0</accession>
<evidence type="ECO:0000313" key="1">
    <source>
        <dbReference type="EMBL" id="MFC3265640.1"/>
    </source>
</evidence>
<dbReference type="Proteomes" id="UP001595536">
    <property type="component" value="Unassembled WGS sequence"/>
</dbReference>
<reference evidence="2" key="1">
    <citation type="journal article" date="2019" name="Int. J. Syst. Evol. Microbiol.">
        <title>The Global Catalogue of Microorganisms (GCM) 10K type strain sequencing project: providing services to taxonomists for standard genome sequencing and annotation.</title>
        <authorList>
            <consortium name="The Broad Institute Genomics Platform"/>
            <consortium name="The Broad Institute Genome Sequencing Center for Infectious Disease"/>
            <person name="Wu L."/>
            <person name="Ma J."/>
        </authorList>
    </citation>
    <scope>NUCLEOTIDE SEQUENCE [LARGE SCALE GENOMIC DNA]</scope>
    <source>
        <strain evidence="2">CCM 7941</strain>
    </source>
</reference>
<comment type="caution">
    <text evidence="1">The sequence shown here is derived from an EMBL/GenBank/DDBJ whole genome shotgun (WGS) entry which is preliminary data.</text>
</comment>
<dbReference type="RefSeq" id="WP_376829664.1">
    <property type="nucleotide sequence ID" value="NZ_JBHLWR010000006.1"/>
</dbReference>